<keyword evidence="8" id="KW-1185">Reference proteome</keyword>
<dbReference type="InParanoid" id="A0A5C7ESZ6"/>
<keyword evidence="3" id="KW-0975">Bacterial flagellum</keyword>
<name>A0A5C7ESZ6_9PROT</name>
<keyword evidence="7" id="KW-0969">Cilium</keyword>
<dbReference type="EMBL" id="VPFL01000010">
    <property type="protein sequence ID" value="TXF11791.1"/>
    <property type="molecule type" value="Genomic_DNA"/>
</dbReference>
<dbReference type="SUPFAM" id="SSF141371">
    <property type="entry name" value="PilZ domain-like"/>
    <property type="match status" value="1"/>
</dbReference>
<evidence type="ECO:0000259" key="6">
    <source>
        <dbReference type="Pfam" id="PF12945"/>
    </source>
</evidence>
<evidence type="ECO:0000256" key="4">
    <source>
        <dbReference type="SAM" id="MobiDB-lite"/>
    </source>
</evidence>
<accession>A0A5C7ESZ6</accession>
<dbReference type="InterPro" id="IPR012349">
    <property type="entry name" value="Split_barrel_FMN-bd"/>
</dbReference>
<dbReference type="Gene3D" id="2.30.110.10">
    <property type="entry name" value="Electron Transport, Fmn-binding Protein, Chain A"/>
    <property type="match status" value="1"/>
</dbReference>
<dbReference type="Gene3D" id="2.40.10.220">
    <property type="entry name" value="predicted glycosyltransferase like domains"/>
    <property type="match status" value="1"/>
</dbReference>
<feature type="domain" description="Type III secretion system flagellar brake protein YcgR PilZN" evidence="6">
    <location>
        <begin position="94"/>
        <end position="178"/>
    </location>
</feature>
<keyword evidence="2" id="KW-0547">Nucleotide-binding</keyword>
<dbReference type="InterPro" id="IPR009926">
    <property type="entry name" value="T3SS_YcgR_PilZN"/>
</dbReference>
<keyword evidence="7" id="KW-0966">Cell projection</keyword>
<dbReference type="GO" id="GO:0035438">
    <property type="term" value="F:cyclic-di-GMP binding"/>
    <property type="evidence" value="ECO:0007669"/>
    <property type="project" value="InterPro"/>
</dbReference>
<dbReference type="InterPro" id="IPR009875">
    <property type="entry name" value="PilZ_domain"/>
</dbReference>
<evidence type="ECO:0000256" key="1">
    <source>
        <dbReference type="ARBA" id="ARBA00022636"/>
    </source>
</evidence>
<evidence type="ECO:0000256" key="2">
    <source>
        <dbReference type="ARBA" id="ARBA00022741"/>
    </source>
</evidence>
<sequence>MSSADPSLVPLGVHDVEMGRPFPWRVYDETSRLILEAGEAIASADLMELLLACRARREAAPGPVPGEGAAGRSLRRSSGRRGPGAPAFHDMRLQIGDRLHLELPAQWEARRVIVRLIGYVDGEAVLVTVPSLNGRPVPLLEGERVRVRFFSGLRVYGFESFVDRVCWQGLEYVQLAFPKEIHAVEVRKAPRVRTCIVADVRRPGGAADGSAAPALIVNLSTSGAGLMACREVAGCGERLELSFALRTENTTTRIGTGAVVHSAGFKPATGKFHFGVQFEGLENVQRLALQVFVLERLYEDPSSHV</sequence>
<keyword evidence="7" id="KW-0282">Flagellum</keyword>
<gene>
    <name evidence="7" type="ORF">FR698_08395</name>
</gene>
<dbReference type="Pfam" id="PF12945">
    <property type="entry name" value="PilZNR"/>
    <property type="match status" value="1"/>
</dbReference>
<evidence type="ECO:0000256" key="3">
    <source>
        <dbReference type="ARBA" id="ARBA00023143"/>
    </source>
</evidence>
<dbReference type="OrthoDB" id="8526570at2"/>
<evidence type="ECO:0000313" key="8">
    <source>
        <dbReference type="Proteomes" id="UP000321201"/>
    </source>
</evidence>
<comment type="caution">
    <text evidence="7">The sequence shown here is derived from an EMBL/GenBank/DDBJ whole genome shotgun (WGS) entry which is preliminary data.</text>
</comment>
<dbReference type="AlphaFoldDB" id="A0A5C7ESZ6"/>
<feature type="region of interest" description="Disordered" evidence="4">
    <location>
        <begin position="60"/>
        <end position="85"/>
    </location>
</feature>
<protein>
    <submittedName>
        <fullName evidence="7">Flagellar brake protein</fullName>
    </submittedName>
</protein>
<feature type="domain" description="PilZ" evidence="5">
    <location>
        <begin position="186"/>
        <end position="293"/>
    </location>
</feature>
<dbReference type="RefSeq" id="WP_147799754.1">
    <property type="nucleotide sequence ID" value="NZ_VPFL01000010.1"/>
</dbReference>
<dbReference type="Proteomes" id="UP000321201">
    <property type="component" value="Unassembled WGS sequence"/>
</dbReference>
<dbReference type="Pfam" id="PF07238">
    <property type="entry name" value="PilZ"/>
    <property type="match status" value="1"/>
</dbReference>
<organism evidence="7 8">
    <name type="scientific">Pelomicrobium methylotrophicum</name>
    <dbReference type="NCBI Taxonomy" id="2602750"/>
    <lineage>
        <taxon>Bacteria</taxon>
        <taxon>Pseudomonadati</taxon>
        <taxon>Pseudomonadota</taxon>
        <taxon>Hydrogenophilia</taxon>
        <taxon>Hydrogenophilia incertae sedis</taxon>
        <taxon>Pelomicrobium</taxon>
    </lineage>
</organism>
<reference evidence="7 8" key="1">
    <citation type="submission" date="2019-08" db="EMBL/GenBank/DDBJ databases">
        <title>Pelomicrobium methylotrophicum gen. nov., sp. nov. a moderately thermophilic, facultatively anaerobic, lithoautotrophic and methylotrophic bacterium isolated from a terrestrial mud volcano.</title>
        <authorList>
            <person name="Slobodkina G.B."/>
            <person name="Merkel A.Y."/>
            <person name="Slobodkin A.I."/>
        </authorList>
    </citation>
    <scope>NUCLEOTIDE SEQUENCE [LARGE SCALE GENOMIC DNA]</scope>
    <source>
        <strain evidence="7 8">SM250</strain>
    </source>
</reference>
<evidence type="ECO:0000313" key="7">
    <source>
        <dbReference type="EMBL" id="TXF11791.1"/>
    </source>
</evidence>
<keyword evidence="1" id="KW-0973">c-di-GMP</keyword>
<evidence type="ECO:0000259" key="5">
    <source>
        <dbReference type="Pfam" id="PF07238"/>
    </source>
</evidence>
<proteinExistence type="predicted"/>